<dbReference type="OrthoDB" id="240216at2759"/>
<dbReference type="InterPro" id="IPR000542">
    <property type="entry name" value="Carn_acyl_trans"/>
</dbReference>
<keyword evidence="8" id="KW-1185">Reference proteome</keyword>
<dbReference type="InterPro" id="IPR039551">
    <property type="entry name" value="Cho/carn_acyl_trans"/>
</dbReference>
<dbReference type="InterPro" id="IPR042231">
    <property type="entry name" value="Cho/carn_acyl_trans_2"/>
</dbReference>
<evidence type="ECO:0000256" key="1">
    <source>
        <dbReference type="ARBA" id="ARBA00005232"/>
    </source>
</evidence>
<accession>A0A1G4JSM8</accession>
<dbReference type="Proteomes" id="UP000191024">
    <property type="component" value="Chromosome E"/>
</dbReference>
<comment type="similarity">
    <text evidence="1 5">Belongs to the carnitine/choline acetyltransferase family.</text>
</comment>
<dbReference type="GO" id="GO:0009437">
    <property type="term" value="P:carnitine metabolic process"/>
    <property type="evidence" value="ECO:0007669"/>
    <property type="project" value="TreeGrafter"/>
</dbReference>
<sequence length="702" mass="78979">MPSVMPALSKLLPRLPIPPLEETLERYLDRLEPLQSAQKHQDTVQIVQSEQNKEVLAKLHESLVNYDKELAHTWPKSSYIQQFWYDAYLEFDESVVLNVNPHFLLQDDPTLRNLAANWLAEGQAVGPFGRYAMMITRAAKLVYSTLKFVREIRQGTLTPDSIRGRQLSMDQYDRLFGSARVPPLAPGGSCQLQTDPTSHHIVVMFRSQFYWFDVLDRDNNPIFQTYEQLEWNLFSIVSHGAEQNPAENCAGGIYPWGVFTTENRRVWSNVRDYIAQSSNSTNRHNLRIIDSALFVLCLDDVAIEDPAELVKSMLCGTSEIKLTETGGLNGPCAPKSHHKSGPLGVQQGTCLNRWYDKLQLIVTLNGKAGFNFEHTGIDGHTVLRLTTDLYTDSILSFAQGITKDVPSVFHAPAISHNSAAAHAEPNLITIPRKLEWCVDSFLLSSLHFSETRVSDLIYQFEFAVLDFDNYGASHIKSALTCSPDAFIQMAIQVAFYALYGKFEMTYEPAMTKSFQNGRTEAIRSVSHQSKAFVRSMFSTTTSDKERVNLLHAACREHSRITRECSAGFGQDRHLYALYCTWKAQFSTEMEMPPIFADQSWTQLNTNVISTSNCGNPSLKSFGFGPVCANGFGIGYIIRNNSISIVASSKHRQTKRFVSLIECFLKEIDKICSNSRTNTSSMHSDGLGSLLSGYDYFDVSTRS</sequence>
<dbReference type="SUPFAM" id="SSF52777">
    <property type="entry name" value="CoA-dependent acyltransferases"/>
    <property type="match status" value="2"/>
</dbReference>
<dbReference type="PANTHER" id="PTHR22589">
    <property type="entry name" value="CARNITINE O-ACYLTRANSFERASE"/>
    <property type="match status" value="1"/>
</dbReference>
<dbReference type="STRING" id="1230905.A0A1G4JSM8"/>
<evidence type="ECO:0000256" key="5">
    <source>
        <dbReference type="RuleBase" id="RU003801"/>
    </source>
</evidence>
<evidence type="ECO:0000256" key="2">
    <source>
        <dbReference type="ARBA" id="ARBA00022679"/>
    </source>
</evidence>
<dbReference type="EMBL" id="LT598465">
    <property type="protein sequence ID" value="SCU93863.1"/>
    <property type="molecule type" value="Genomic_DNA"/>
</dbReference>
<proteinExistence type="inferred from homology"/>
<dbReference type="AlphaFoldDB" id="A0A1G4JSM8"/>
<evidence type="ECO:0000313" key="8">
    <source>
        <dbReference type="Proteomes" id="UP000191024"/>
    </source>
</evidence>
<dbReference type="FunFam" id="3.30.559.70:FF:000003">
    <property type="entry name" value="Carnitine acetyl transferase FacC"/>
    <property type="match status" value="1"/>
</dbReference>
<gene>
    <name evidence="7" type="ORF">LAMI_0E15852G</name>
</gene>
<keyword evidence="2 5" id="KW-0808">Transferase</keyword>
<dbReference type="FunFam" id="3.30.559.10:FF:000019">
    <property type="entry name" value="Carnitine acetyl transferase"/>
    <property type="match status" value="1"/>
</dbReference>
<dbReference type="GO" id="GO:0004092">
    <property type="term" value="F:carnitine O-acetyltransferase activity"/>
    <property type="evidence" value="ECO:0007669"/>
    <property type="project" value="TreeGrafter"/>
</dbReference>
<name>A0A1G4JSM8_9SACH</name>
<dbReference type="Gene3D" id="3.30.559.10">
    <property type="entry name" value="Chloramphenicol acetyltransferase-like domain"/>
    <property type="match status" value="1"/>
</dbReference>
<dbReference type="PROSITE" id="PS00440">
    <property type="entry name" value="ACYLTRANSF_C_2"/>
    <property type="match status" value="1"/>
</dbReference>
<dbReference type="PROSITE" id="PS00439">
    <property type="entry name" value="ACYLTRANSF_C_1"/>
    <property type="match status" value="1"/>
</dbReference>
<protein>
    <submittedName>
        <fullName evidence="7">LAMI_0E15852g1_1</fullName>
    </submittedName>
</protein>
<evidence type="ECO:0000259" key="6">
    <source>
        <dbReference type="Pfam" id="PF00755"/>
    </source>
</evidence>
<dbReference type="PANTHER" id="PTHR22589:SF29">
    <property type="entry name" value="MITOCHONDRIAL CARNITINE O-ACETYLTRANSFERASE-RELATED"/>
    <property type="match status" value="1"/>
</dbReference>
<feature type="active site" description="Proton acceptor" evidence="4">
    <location>
        <position position="374"/>
    </location>
</feature>
<dbReference type="Pfam" id="PF00755">
    <property type="entry name" value="Carn_acyltransf"/>
    <property type="match status" value="1"/>
</dbReference>
<evidence type="ECO:0000256" key="4">
    <source>
        <dbReference type="PIRSR" id="PIRSR600542-1"/>
    </source>
</evidence>
<feature type="domain" description="Choline/carnitine acyltransferase" evidence="6">
    <location>
        <begin position="15"/>
        <end position="661"/>
    </location>
</feature>
<dbReference type="GO" id="GO:0005739">
    <property type="term" value="C:mitochondrion"/>
    <property type="evidence" value="ECO:0007669"/>
    <property type="project" value="TreeGrafter"/>
</dbReference>
<evidence type="ECO:0000256" key="3">
    <source>
        <dbReference type="ARBA" id="ARBA00023315"/>
    </source>
</evidence>
<organism evidence="7 8">
    <name type="scientific">Lachancea mirantina</name>
    <dbReference type="NCBI Taxonomy" id="1230905"/>
    <lineage>
        <taxon>Eukaryota</taxon>
        <taxon>Fungi</taxon>
        <taxon>Dikarya</taxon>
        <taxon>Ascomycota</taxon>
        <taxon>Saccharomycotina</taxon>
        <taxon>Saccharomycetes</taxon>
        <taxon>Saccharomycetales</taxon>
        <taxon>Saccharomycetaceae</taxon>
        <taxon>Lachancea</taxon>
    </lineage>
</organism>
<dbReference type="InterPro" id="IPR023213">
    <property type="entry name" value="CAT-like_dom_sf"/>
</dbReference>
<dbReference type="Gene3D" id="3.30.559.70">
    <property type="entry name" value="Choline/Carnitine o-acyltransferase, domain 2"/>
    <property type="match status" value="1"/>
</dbReference>
<keyword evidence="3 5" id="KW-0012">Acyltransferase</keyword>
<evidence type="ECO:0000313" key="7">
    <source>
        <dbReference type="EMBL" id="SCU93863.1"/>
    </source>
</evidence>
<reference evidence="7 8" key="1">
    <citation type="submission" date="2016-03" db="EMBL/GenBank/DDBJ databases">
        <authorList>
            <person name="Devillers H."/>
        </authorList>
    </citation>
    <scope>NUCLEOTIDE SEQUENCE [LARGE SCALE GENOMIC DNA]</scope>
    <source>
        <strain evidence="7">CBS 11717</strain>
    </source>
</reference>